<sequence>MRKNGSNGGRAKYQCAKCGYHGYLQPAAPAARYAQVEKLLAERNSQRSIVRATGVSRMTVANLAKKSAISQPTAAAPAAEISPAQALGST</sequence>
<comment type="caution">
    <text evidence="2">The sequence shown here is derived from an EMBL/GenBank/DDBJ whole genome shotgun (WGS) entry which is preliminary data.</text>
</comment>
<gene>
    <name evidence="2" type="ORF">AAFH49_19075</name>
</gene>
<feature type="region of interest" description="Disordered" evidence="1">
    <location>
        <begin position="68"/>
        <end position="90"/>
    </location>
</feature>
<evidence type="ECO:0000313" key="2">
    <source>
        <dbReference type="EMBL" id="MEL5996325.1"/>
    </source>
</evidence>
<reference evidence="2 3" key="1">
    <citation type="journal article" date="2018" name="Arch. Microbiol.">
        <title>Hymenobacter segetis sp. nov., isolated from soil.</title>
        <authorList>
            <person name="Ten L.N."/>
            <person name="Lim S.J."/>
            <person name="Kim B.O."/>
            <person name="Kang I.K."/>
            <person name="Jung H.Y."/>
        </authorList>
    </citation>
    <scope>NUCLEOTIDE SEQUENCE [LARGE SCALE GENOMIC DNA]</scope>
    <source>
        <strain evidence="2 3">S7-3-11</strain>
    </source>
</reference>
<dbReference type="RefSeq" id="WP_342300684.1">
    <property type="nucleotide sequence ID" value="NZ_JBCEVZ010000067.1"/>
</dbReference>
<protein>
    <recommendedName>
        <fullName evidence="4">Transposase</fullName>
    </recommendedName>
</protein>
<evidence type="ECO:0000256" key="1">
    <source>
        <dbReference type="SAM" id="MobiDB-lite"/>
    </source>
</evidence>
<evidence type="ECO:0008006" key="4">
    <source>
        <dbReference type="Google" id="ProtNLM"/>
    </source>
</evidence>
<name>A0ABU9M0J7_9BACT</name>
<evidence type="ECO:0000313" key="3">
    <source>
        <dbReference type="Proteomes" id="UP001479606"/>
    </source>
</evidence>
<dbReference type="Gene3D" id="1.10.10.60">
    <property type="entry name" value="Homeodomain-like"/>
    <property type="match status" value="1"/>
</dbReference>
<proteinExistence type="predicted"/>
<organism evidence="2 3">
    <name type="scientific">Hymenobacter segetis</name>
    <dbReference type="NCBI Taxonomy" id="2025509"/>
    <lineage>
        <taxon>Bacteria</taxon>
        <taxon>Pseudomonadati</taxon>
        <taxon>Bacteroidota</taxon>
        <taxon>Cytophagia</taxon>
        <taxon>Cytophagales</taxon>
        <taxon>Hymenobacteraceae</taxon>
        <taxon>Hymenobacter</taxon>
    </lineage>
</organism>
<keyword evidence="3" id="KW-1185">Reference proteome</keyword>
<dbReference type="Proteomes" id="UP001479606">
    <property type="component" value="Unassembled WGS sequence"/>
</dbReference>
<accession>A0ABU9M0J7</accession>
<dbReference type="EMBL" id="JBCEVZ010000067">
    <property type="protein sequence ID" value="MEL5996325.1"/>
    <property type="molecule type" value="Genomic_DNA"/>
</dbReference>